<dbReference type="STRING" id="1453497.AT15_06260"/>
<gene>
    <name evidence="2" type="ORF">AT15_06260</name>
</gene>
<name>A0A176JTS8_9BACT</name>
<dbReference type="SUPFAM" id="SSF51182">
    <property type="entry name" value="RmlC-like cupins"/>
    <property type="match status" value="1"/>
</dbReference>
<dbReference type="AlphaFoldDB" id="A0A176JTS8"/>
<keyword evidence="3" id="KW-1185">Reference proteome</keyword>
<dbReference type="InterPro" id="IPR014710">
    <property type="entry name" value="RmlC-like_jellyroll"/>
</dbReference>
<evidence type="ECO:0000259" key="1">
    <source>
        <dbReference type="Pfam" id="PF05523"/>
    </source>
</evidence>
<dbReference type="OrthoDB" id="9795206at2"/>
<sequence>MRCFDNFVESKKRTAKPPELGSLVFFEAYRDIPFVFKRIYYIYGVMEGITRSHHAHKDLKQLLVCMYGAIEIVCYDGENKEYIVLNDPAKGLYIGPGKWHTMKWLKDDSVLLILASEYYDESDYIRDYDEFVRLVKEGYWKR</sequence>
<proteinExistence type="predicted"/>
<feature type="domain" description="Sugar 3,4-ketoisomerase QdtA cupin" evidence="1">
    <location>
        <begin position="20"/>
        <end position="135"/>
    </location>
</feature>
<protein>
    <recommendedName>
        <fullName evidence="1">Sugar 3,4-ketoisomerase QdtA cupin domain-containing protein</fullName>
    </recommendedName>
</protein>
<organism evidence="2 3">
    <name type="scientific">Kosmotoga arenicorallina S304</name>
    <dbReference type="NCBI Taxonomy" id="1453497"/>
    <lineage>
        <taxon>Bacteria</taxon>
        <taxon>Thermotogati</taxon>
        <taxon>Thermotogota</taxon>
        <taxon>Thermotogae</taxon>
        <taxon>Kosmotogales</taxon>
        <taxon>Kosmotogaceae</taxon>
        <taxon>Kosmotoga</taxon>
    </lineage>
</organism>
<dbReference type="Gene3D" id="2.60.120.10">
    <property type="entry name" value="Jelly Rolls"/>
    <property type="match status" value="1"/>
</dbReference>
<dbReference type="Proteomes" id="UP000077339">
    <property type="component" value="Unassembled WGS sequence"/>
</dbReference>
<accession>A0A176JTS8</accession>
<dbReference type="InterPro" id="IPR011051">
    <property type="entry name" value="RmlC_Cupin_sf"/>
</dbReference>
<dbReference type="Pfam" id="PF05523">
    <property type="entry name" value="FdtA"/>
    <property type="match status" value="1"/>
</dbReference>
<reference evidence="2 3" key="1">
    <citation type="submission" date="2014-02" db="EMBL/GenBank/DDBJ databases">
        <title>Kosmotoga genome sequencing.</title>
        <authorList>
            <person name="Pollo S.M."/>
            <person name="Charchuk R."/>
            <person name="Nesbo C.L."/>
        </authorList>
    </citation>
    <scope>NUCLEOTIDE SEQUENCE [LARGE SCALE GENOMIC DNA]</scope>
    <source>
        <strain evidence="2 3">S304</strain>
    </source>
</reference>
<dbReference type="CDD" id="cd20292">
    <property type="entry name" value="cupin_QdtA-like"/>
    <property type="match status" value="1"/>
</dbReference>
<dbReference type="EMBL" id="JFHK01000031">
    <property type="protein sequence ID" value="OAA26746.1"/>
    <property type="molecule type" value="Genomic_DNA"/>
</dbReference>
<dbReference type="InterPro" id="IPR008894">
    <property type="entry name" value="QdtA_cupin_dom"/>
</dbReference>
<dbReference type="RefSeq" id="WP_068349108.1">
    <property type="nucleotide sequence ID" value="NZ_JFHK01000031.1"/>
</dbReference>
<evidence type="ECO:0000313" key="3">
    <source>
        <dbReference type="Proteomes" id="UP000077339"/>
    </source>
</evidence>
<evidence type="ECO:0000313" key="2">
    <source>
        <dbReference type="EMBL" id="OAA26746.1"/>
    </source>
</evidence>
<dbReference type="PATRIC" id="fig|1453497.3.peg.1250"/>
<comment type="caution">
    <text evidence="2">The sequence shown here is derived from an EMBL/GenBank/DDBJ whole genome shotgun (WGS) entry which is preliminary data.</text>
</comment>